<sequence>MSISLTLFGTTACHLCDECLLLTRPLEGNGVAVRQVDIVDDPALLERYQLRVPVLRRDDTGAELDWPFDLGQLMDWLGDALGEGA</sequence>
<evidence type="ECO:0000313" key="2">
    <source>
        <dbReference type="Proteomes" id="UP000633263"/>
    </source>
</evidence>
<dbReference type="RefSeq" id="WP_188635301.1">
    <property type="nucleotide sequence ID" value="NZ_BMNN01000001.1"/>
</dbReference>
<dbReference type="Gene3D" id="3.40.30.10">
    <property type="entry name" value="Glutaredoxin"/>
    <property type="match status" value="1"/>
</dbReference>
<dbReference type="InterPro" id="IPR036249">
    <property type="entry name" value="Thioredoxin-like_sf"/>
</dbReference>
<dbReference type="Pfam" id="PF05768">
    <property type="entry name" value="Glrx-like"/>
    <property type="match status" value="1"/>
</dbReference>
<name>A0ABQ2CLE3_9GAMM</name>
<dbReference type="InterPro" id="IPR008554">
    <property type="entry name" value="Glutaredoxin-like"/>
</dbReference>
<evidence type="ECO:0000313" key="1">
    <source>
        <dbReference type="EMBL" id="GGI94061.1"/>
    </source>
</evidence>
<dbReference type="Proteomes" id="UP000633263">
    <property type="component" value="Unassembled WGS sequence"/>
</dbReference>
<comment type="caution">
    <text evidence="1">The sequence shown here is derived from an EMBL/GenBank/DDBJ whole genome shotgun (WGS) entry which is preliminary data.</text>
</comment>
<accession>A0ABQ2CLE3</accession>
<proteinExistence type="predicted"/>
<dbReference type="SUPFAM" id="SSF52833">
    <property type="entry name" value="Thioredoxin-like"/>
    <property type="match status" value="1"/>
</dbReference>
<keyword evidence="2" id="KW-1185">Reference proteome</keyword>
<dbReference type="EMBL" id="BMNN01000001">
    <property type="protein sequence ID" value="GGI94061.1"/>
    <property type="molecule type" value="Genomic_DNA"/>
</dbReference>
<reference evidence="2" key="1">
    <citation type="journal article" date="2019" name="Int. J. Syst. Evol. Microbiol.">
        <title>The Global Catalogue of Microorganisms (GCM) 10K type strain sequencing project: providing services to taxonomists for standard genome sequencing and annotation.</title>
        <authorList>
            <consortium name="The Broad Institute Genomics Platform"/>
            <consortium name="The Broad Institute Genome Sequencing Center for Infectious Disease"/>
            <person name="Wu L."/>
            <person name="Ma J."/>
        </authorList>
    </citation>
    <scope>NUCLEOTIDE SEQUENCE [LARGE SCALE GENOMIC DNA]</scope>
    <source>
        <strain evidence="2">JCM 11590</strain>
    </source>
</reference>
<protein>
    <submittedName>
        <fullName evidence="1">Glutaredoxin family protein</fullName>
    </submittedName>
</protein>
<gene>
    <name evidence="1" type="ORF">GCM10009083_08300</name>
</gene>
<organism evidence="1 2">
    <name type="scientific">Halopseudomonas pertucinogena</name>
    <dbReference type="NCBI Taxonomy" id="86175"/>
    <lineage>
        <taxon>Bacteria</taxon>
        <taxon>Pseudomonadati</taxon>
        <taxon>Pseudomonadota</taxon>
        <taxon>Gammaproteobacteria</taxon>
        <taxon>Pseudomonadales</taxon>
        <taxon>Pseudomonadaceae</taxon>
        <taxon>Halopseudomonas</taxon>
    </lineage>
</organism>